<keyword evidence="2" id="KW-1185">Reference proteome</keyword>
<evidence type="ECO:0000313" key="2">
    <source>
        <dbReference type="Proteomes" id="UP000499080"/>
    </source>
</evidence>
<accession>A0A4Y2WN62</accession>
<organism evidence="1 2">
    <name type="scientific">Araneus ventricosus</name>
    <name type="common">Orbweaver spider</name>
    <name type="synonym">Epeira ventricosa</name>
    <dbReference type="NCBI Taxonomy" id="182803"/>
    <lineage>
        <taxon>Eukaryota</taxon>
        <taxon>Metazoa</taxon>
        <taxon>Ecdysozoa</taxon>
        <taxon>Arthropoda</taxon>
        <taxon>Chelicerata</taxon>
        <taxon>Arachnida</taxon>
        <taxon>Araneae</taxon>
        <taxon>Araneomorphae</taxon>
        <taxon>Entelegynae</taxon>
        <taxon>Araneoidea</taxon>
        <taxon>Araneidae</taxon>
        <taxon>Araneus</taxon>
    </lineage>
</organism>
<gene>
    <name evidence="1" type="ORF">AVEN_111119_1</name>
</gene>
<dbReference type="Proteomes" id="UP000499080">
    <property type="component" value="Unassembled WGS sequence"/>
</dbReference>
<comment type="caution">
    <text evidence="1">The sequence shown here is derived from an EMBL/GenBank/DDBJ whole genome shotgun (WGS) entry which is preliminary data.</text>
</comment>
<proteinExistence type="predicted"/>
<evidence type="ECO:0000313" key="1">
    <source>
        <dbReference type="EMBL" id="GBO38148.1"/>
    </source>
</evidence>
<name>A0A4Y2WN62_ARAVE</name>
<protein>
    <submittedName>
        <fullName evidence="1">Uncharacterized protein</fullName>
    </submittedName>
</protein>
<dbReference type="EMBL" id="BGPR01062776">
    <property type="protein sequence ID" value="GBO38148.1"/>
    <property type="molecule type" value="Genomic_DNA"/>
</dbReference>
<dbReference type="AlphaFoldDB" id="A0A4Y2WN62"/>
<sequence length="97" mass="11227">MIYKFHCQSFDPSTERIQCYNDASAHVSIQPVRCRNGIRYGDTGRRSVWWVKARKMIRRKKIIGLSSGSALNQHYLKNWLINARFGNDILSVIELAA</sequence>
<reference evidence="1 2" key="1">
    <citation type="journal article" date="2019" name="Sci. Rep.">
        <title>Orb-weaving spider Araneus ventricosus genome elucidates the spidroin gene catalogue.</title>
        <authorList>
            <person name="Kono N."/>
            <person name="Nakamura H."/>
            <person name="Ohtoshi R."/>
            <person name="Moran D.A.P."/>
            <person name="Shinohara A."/>
            <person name="Yoshida Y."/>
            <person name="Fujiwara M."/>
            <person name="Mori M."/>
            <person name="Tomita M."/>
            <person name="Arakawa K."/>
        </authorList>
    </citation>
    <scope>NUCLEOTIDE SEQUENCE [LARGE SCALE GENOMIC DNA]</scope>
</reference>